<dbReference type="InterPro" id="IPR036915">
    <property type="entry name" value="Cyclin-like_sf"/>
</dbReference>
<feature type="region of interest" description="Disordered" evidence="9">
    <location>
        <begin position="593"/>
        <end position="637"/>
    </location>
</feature>
<reference evidence="12 13" key="1">
    <citation type="submission" date="2019-08" db="EMBL/GenBank/DDBJ databases">
        <title>A chromosome-level genome assembly, high-density linkage maps, and genome scans reveal the genomic architecture of hybrid incompatibilities underlying speciation via character displacement in darters (Percidae: Etheostominae).</title>
        <authorList>
            <person name="Moran R.L."/>
            <person name="Catchen J.M."/>
            <person name="Fuller R.C."/>
        </authorList>
    </citation>
    <scope>NUCLEOTIDE SEQUENCE [LARGE SCALE GENOMIC DNA]</scope>
    <source>
        <strain evidence="12">EspeVRDwgs_2016</strain>
        <tissue evidence="12">Muscle</tissue>
    </source>
</reference>
<dbReference type="SMART" id="SM00110">
    <property type="entry name" value="C1Q"/>
    <property type="match status" value="1"/>
</dbReference>
<sequence length="758" mass="82230">MGHNFSTVTTMLQMCVMLCWVSVVFSQTNSLPKKGRNITIHSSQLVCSLPGPAGPDGNPGAPGSPGAMGPMGPPGKDGPDGEDGEKGEKGDGGDPGRTGNPGKPGVKGREGVIGKAGPRGLKGPRGAPGVAGKRGQKGELGDVGQPGDQGGCNCGSAARSAFSVAVTKSYPKEGLPIRFSRILLNEGNHYNASSGKFVCEVPGVYYFTYDITLANKHLAIGLVLNGQYKIKTFDANTGNHDVASGSTVLHLQQSDQVWLQIFYSEQNGLFFDPFWTDSTFTGFLIYADQDYLAEADRKANAKDDNGEGVAMVERTASCRYPSIAPHQEPPAAPPDSSSPRTLHIHPHSPAALVPPDRQMDQRLKQWEERRVWGVWVELKLPVYRAHSPQIGMRRYFADLLAILSNRYQLCPTARHLAVYLLDLFMDHYDVAVKQLYVIALSCLLLASKFEEKEDRVPKLEQLNSLGFMCSLNLVLNKKDLIKMELLLLETFGWNLCMPTPAHFIDYYLHVSVQEGDLYNGWPLSSLSKTKAFMDKYTHYFLEVSLQDHAFLSFRPSQVAAACVAASRICLQISPSWTTALHLLTGAHDNDVKEANKTKSIPPHRPSSLQSHPQTSLLSPVSAIQRPASSSSSTSSTPQLLFQPDAFTHLSQHSPSLSQLQALADSQALGPMVNMSQDFLQSHRMGLLTATPSMTPGVGFPSYPTLTTGLQPGTRALPLQGPISVQMALAGEPRHCLSMAYSGGYLGAHHTFTAGCFDR</sequence>
<keyword evidence="13" id="KW-1185">Reference proteome</keyword>
<evidence type="ECO:0000256" key="10">
    <source>
        <dbReference type="SAM" id="SignalP"/>
    </source>
</evidence>
<dbReference type="Pfam" id="PF00134">
    <property type="entry name" value="Cyclin_N"/>
    <property type="match status" value="1"/>
</dbReference>
<dbReference type="CDD" id="cd20528">
    <property type="entry name" value="CYCLIN_CCNJ-like_rpt1"/>
    <property type="match status" value="1"/>
</dbReference>
<dbReference type="Pfam" id="PF01391">
    <property type="entry name" value="Collagen"/>
    <property type="match status" value="1"/>
</dbReference>
<evidence type="ECO:0000256" key="7">
    <source>
        <dbReference type="ARBA" id="ARBA00025821"/>
    </source>
</evidence>
<dbReference type="EMBL" id="VOFY01000010">
    <property type="protein sequence ID" value="KAA8589013.1"/>
    <property type="molecule type" value="Genomic_DNA"/>
</dbReference>
<accession>A0A5J5D7J7</accession>
<dbReference type="SMART" id="SM01332">
    <property type="entry name" value="Cyclin_C"/>
    <property type="match status" value="1"/>
</dbReference>
<dbReference type="InterPro" id="IPR008160">
    <property type="entry name" value="Collagen"/>
</dbReference>
<dbReference type="CDD" id="cd20529">
    <property type="entry name" value="CYCLIN_CCNJ-like_rpt2"/>
    <property type="match status" value="1"/>
</dbReference>
<dbReference type="InterPro" id="IPR008983">
    <property type="entry name" value="Tumour_necrosis_fac-like_dom"/>
</dbReference>
<dbReference type="SMART" id="SM00385">
    <property type="entry name" value="CYCLIN"/>
    <property type="match status" value="2"/>
</dbReference>
<dbReference type="Gene3D" id="2.60.120.40">
    <property type="match status" value="1"/>
</dbReference>
<dbReference type="PANTHER" id="PTHR15427">
    <property type="entry name" value="EMILIN ELASTIN MICROFIBRIL INTERFACE-LOCATED PROTEIN ELASTIN MICROFIBRIL INTERFACER"/>
    <property type="match status" value="1"/>
</dbReference>
<dbReference type="Pfam" id="PF00386">
    <property type="entry name" value="C1q"/>
    <property type="match status" value="1"/>
</dbReference>
<protein>
    <recommendedName>
        <fullName evidence="11">C1q domain-containing protein</fullName>
    </recommendedName>
</protein>
<feature type="signal peptide" evidence="10">
    <location>
        <begin position="1"/>
        <end position="26"/>
    </location>
</feature>
<keyword evidence="2" id="KW-0964">Secreted</keyword>
<evidence type="ECO:0000256" key="3">
    <source>
        <dbReference type="ARBA" id="ARBA00022530"/>
    </source>
</evidence>
<name>A0A5J5D7J7_9PERO</name>
<keyword evidence="6 8" id="KW-0195">Cyclin</keyword>
<dbReference type="InterPro" id="IPR013763">
    <property type="entry name" value="Cyclin-like_dom"/>
</dbReference>
<evidence type="ECO:0000256" key="6">
    <source>
        <dbReference type="ARBA" id="ARBA00023127"/>
    </source>
</evidence>
<evidence type="ECO:0000256" key="5">
    <source>
        <dbReference type="ARBA" id="ARBA00023119"/>
    </source>
</evidence>
<comment type="similarity">
    <text evidence="8">Belongs to the cyclin family.</text>
</comment>
<feature type="region of interest" description="Disordered" evidence="9">
    <location>
        <begin position="322"/>
        <end position="354"/>
    </location>
</feature>
<organism evidence="12 13">
    <name type="scientific">Etheostoma spectabile</name>
    <name type="common">orangethroat darter</name>
    <dbReference type="NCBI Taxonomy" id="54343"/>
    <lineage>
        <taxon>Eukaryota</taxon>
        <taxon>Metazoa</taxon>
        <taxon>Chordata</taxon>
        <taxon>Craniata</taxon>
        <taxon>Vertebrata</taxon>
        <taxon>Euteleostomi</taxon>
        <taxon>Actinopterygii</taxon>
        <taxon>Neopterygii</taxon>
        <taxon>Teleostei</taxon>
        <taxon>Neoteleostei</taxon>
        <taxon>Acanthomorphata</taxon>
        <taxon>Eupercaria</taxon>
        <taxon>Perciformes</taxon>
        <taxon>Percoidei</taxon>
        <taxon>Percidae</taxon>
        <taxon>Etheostomatinae</taxon>
        <taxon>Etheostoma</taxon>
    </lineage>
</organism>
<evidence type="ECO:0000256" key="9">
    <source>
        <dbReference type="SAM" id="MobiDB-lite"/>
    </source>
</evidence>
<evidence type="ECO:0000256" key="4">
    <source>
        <dbReference type="ARBA" id="ARBA00022729"/>
    </source>
</evidence>
<dbReference type="PROSITE" id="PS50871">
    <property type="entry name" value="C1Q"/>
    <property type="match status" value="1"/>
</dbReference>
<keyword evidence="3" id="KW-0272">Extracellular matrix</keyword>
<dbReference type="Proteomes" id="UP000327493">
    <property type="component" value="Chromosome 10"/>
</dbReference>
<evidence type="ECO:0000259" key="11">
    <source>
        <dbReference type="PROSITE" id="PS50871"/>
    </source>
</evidence>
<dbReference type="Gene3D" id="1.10.472.10">
    <property type="entry name" value="Cyclin-like"/>
    <property type="match status" value="2"/>
</dbReference>
<dbReference type="AlphaFoldDB" id="A0A5J5D7J7"/>
<evidence type="ECO:0000256" key="2">
    <source>
        <dbReference type="ARBA" id="ARBA00022525"/>
    </source>
</evidence>
<dbReference type="SUPFAM" id="SSF47954">
    <property type="entry name" value="Cyclin-like"/>
    <property type="match status" value="2"/>
</dbReference>
<evidence type="ECO:0000256" key="8">
    <source>
        <dbReference type="RuleBase" id="RU000383"/>
    </source>
</evidence>
<dbReference type="FunFam" id="2.60.120.40:FF:000001">
    <property type="entry name" value="Complement C1q B chain"/>
    <property type="match status" value="1"/>
</dbReference>
<evidence type="ECO:0000256" key="1">
    <source>
        <dbReference type="ARBA" id="ARBA00004498"/>
    </source>
</evidence>
<dbReference type="PRINTS" id="PR00007">
    <property type="entry name" value="COMPLEMNTC1Q"/>
</dbReference>
<feature type="compositionally biased region" description="Polar residues" evidence="9">
    <location>
        <begin position="606"/>
        <end position="618"/>
    </location>
</feature>
<comment type="subunit">
    <text evidence="7">Interacts with the CDK1 protein kinase to form a serine/threonine kinase holoenzyme complex also known as maturation promoting factor (MPF). The cyclin subunit imparts substrate specificity to the complex.</text>
</comment>
<keyword evidence="4 10" id="KW-0732">Signal</keyword>
<dbReference type="InterPro" id="IPR004367">
    <property type="entry name" value="Cyclin_C-dom"/>
</dbReference>
<feature type="chain" id="PRO_5023805836" description="C1q domain-containing protein" evidence="10">
    <location>
        <begin position="27"/>
        <end position="758"/>
    </location>
</feature>
<feature type="domain" description="C1q" evidence="11">
    <location>
        <begin position="155"/>
        <end position="291"/>
    </location>
</feature>
<dbReference type="InterPro" id="IPR001073">
    <property type="entry name" value="C1q_dom"/>
</dbReference>
<comment type="subcellular location">
    <subcellularLocation>
        <location evidence="1">Secreted</location>
        <location evidence="1">Extracellular space</location>
        <location evidence="1">Extracellular matrix</location>
    </subcellularLocation>
</comment>
<evidence type="ECO:0000313" key="13">
    <source>
        <dbReference type="Proteomes" id="UP000327493"/>
    </source>
</evidence>
<dbReference type="FunFam" id="1.10.472.10:FF:000022">
    <property type="entry name" value="cyclin-J isoform X1"/>
    <property type="match status" value="1"/>
</dbReference>
<proteinExistence type="inferred from homology"/>
<feature type="compositionally biased region" description="Low complexity" evidence="9">
    <location>
        <begin position="55"/>
        <end position="70"/>
    </location>
</feature>
<keyword evidence="5" id="KW-0176">Collagen</keyword>
<dbReference type="GO" id="GO:0005581">
    <property type="term" value="C:collagen trimer"/>
    <property type="evidence" value="ECO:0007669"/>
    <property type="project" value="UniProtKB-KW"/>
</dbReference>
<feature type="compositionally biased region" description="Basic and acidic residues" evidence="9">
    <location>
        <begin position="84"/>
        <end position="94"/>
    </location>
</feature>
<dbReference type="Pfam" id="PF02984">
    <property type="entry name" value="Cyclin_C"/>
    <property type="match status" value="1"/>
</dbReference>
<evidence type="ECO:0000313" key="12">
    <source>
        <dbReference type="EMBL" id="KAA8589013.1"/>
    </source>
</evidence>
<dbReference type="PANTHER" id="PTHR15427:SF28">
    <property type="entry name" value="COMPLEMENT C1Q TUMOR NECROSIS FACTOR-RELATED PROTEIN 2"/>
    <property type="match status" value="1"/>
</dbReference>
<dbReference type="SUPFAM" id="SSF49842">
    <property type="entry name" value="TNF-like"/>
    <property type="match status" value="1"/>
</dbReference>
<feature type="region of interest" description="Disordered" evidence="9">
    <location>
        <begin position="49"/>
        <end position="146"/>
    </location>
</feature>
<gene>
    <name evidence="12" type="ORF">FQN60_010358</name>
</gene>
<dbReference type="InterPro" id="IPR050392">
    <property type="entry name" value="Collagen/C1q_domain"/>
</dbReference>
<comment type="caution">
    <text evidence="12">The sequence shown here is derived from an EMBL/GenBank/DDBJ whole genome shotgun (WGS) entry which is preliminary data.</text>
</comment>
<dbReference type="InterPro" id="IPR006671">
    <property type="entry name" value="Cyclin_N"/>
</dbReference>